<dbReference type="EMBL" id="CP012830">
    <property type="protein sequence ID" value="ALI04029.1"/>
    <property type="molecule type" value="Genomic_DNA"/>
</dbReference>
<keyword evidence="5" id="KW-0808">Transferase</keyword>
<dbReference type="InterPro" id="IPR013785">
    <property type="entry name" value="Aldolase_TIM"/>
</dbReference>
<evidence type="ECO:0000256" key="2">
    <source>
        <dbReference type="ARBA" id="ARBA00006154"/>
    </source>
</evidence>
<dbReference type="AlphaFoldDB" id="A0A0N9WPV7"/>
<evidence type="ECO:0000256" key="1">
    <source>
        <dbReference type="ARBA" id="ARBA00003050"/>
    </source>
</evidence>
<dbReference type="PROSITE" id="PS00816">
    <property type="entry name" value="AIPM_HOMOCIT_SYNTH_2"/>
    <property type="match status" value="1"/>
</dbReference>
<evidence type="ECO:0000259" key="7">
    <source>
        <dbReference type="PROSITE" id="PS50991"/>
    </source>
</evidence>
<dbReference type="PANTHER" id="PTHR42880:SF1">
    <property type="entry name" value="ISOPROPYLMALATE_HOMOCITRATE_CITRAMALATE SYNTHASE FAMILY PROTEIN"/>
    <property type="match status" value="1"/>
</dbReference>
<dbReference type="GO" id="GO:0004410">
    <property type="term" value="F:homocitrate synthase activity"/>
    <property type="evidence" value="ECO:0007669"/>
    <property type="project" value="UniProtKB-EC"/>
</dbReference>
<reference evidence="9" key="1">
    <citation type="submission" date="2015-09" db="EMBL/GenBank/DDBJ databases">
        <title>Whole genome sequence of Pseudomonas fluorescens FW300-N2E3.</title>
        <authorList>
            <person name="Ray J."/>
            <person name="Melnyk R."/>
            <person name="Deutschbauer A."/>
        </authorList>
    </citation>
    <scope>NUCLEOTIDE SEQUENCE [LARGE SCALE GENOMIC DNA]</scope>
    <source>
        <strain evidence="9">FW300-N2E3</strain>
    </source>
</reference>
<evidence type="ECO:0000256" key="6">
    <source>
        <dbReference type="ARBA" id="ARBA00048019"/>
    </source>
</evidence>
<dbReference type="Gene3D" id="3.20.20.70">
    <property type="entry name" value="Aldolase class I"/>
    <property type="match status" value="1"/>
</dbReference>
<dbReference type="EC" id="2.3.3.14" evidence="3"/>
<proteinExistence type="inferred from homology"/>
<protein>
    <recommendedName>
        <fullName evidence="4">Homocitrate synthase</fullName>
        <ecNumber evidence="3">2.3.3.14</ecNumber>
    </recommendedName>
</protein>
<dbReference type="GO" id="GO:0019752">
    <property type="term" value="P:carboxylic acid metabolic process"/>
    <property type="evidence" value="ECO:0007669"/>
    <property type="project" value="InterPro"/>
</dbReference>
<gene>
    <name evidence="8" type="ORF">AO353_24260</name>
</gene>
<dbReference type="PROSITE" id="PS50991">
    <property type="entry name" value="PYR_CT"/>
    <property type="match status" value="1"/>
</dbReference>
<sequence>MTFITLVDSTLREGNQAPGVKLTTKSTLTIAYALADAGIDFIEAGHPYASKQEFDRVTALVKSKIAKNILAHSRAHQDDIDAVAATGANWIGIFAGINETSQKYRIRKSKAQIQDLIKRSVLYAKSLGLKVRYTIEDASRTPSDDLIETFKIAKAAGADRICYADSLGVCDPFKVQATIKLIRQSLSDIDLEVHFHDDRGLAMANTLASIEAGATFISCTVNGIGERCGITETCLLITNLHFNSILCSGKASKVLKLSSIVSKELGDAFDRRRPIIGEYSFVHTAKLHVTANSRNKNCYHWIDPAYLSE</sequence>
<dbReference type="Proteomes" id="UP000066487">
    <property type="component" value="Chromosome"/>
</dbReference>
<evidence type="ECO:0000313" key="8">
    <source>
        <dbReference type="EMBL" id="ALI04029.1"/>
    </source>
</evidence>
<comment type="similarity">
    <text evidence="2">Belongs to the alpha-IPM synthase/homocitrate synthase family.</text>
</comment>
<comment type="function">
    <text evidence="1">This protein is a Fe-Mo-cofactor biosynthetic component.</text>
</comment>
<dbReference type="InterPro" id="IPR000891">
    <property type="entry name" value="PYR_CT"/>
</dbReference>
<evidence type="ECO:0000313" key="9">
    <source>
        <dbReference type="Proteomes" id="UP000066487"/>
    </source>
</evidence>
<evidence type="ECO:0000256" key="3">
    <source>
        <dbReference type="ARBA" id="ARBA00012974"/>
    </source>
</evidence>
<dbReference type="InterPro" id="IPR002034">
    <property type="entry name" value="AIPM/Hcit_synth_CS"/>
</dbReference>
<evidence type="ECO:0000256" key="5">
    <source>
        <dbReference type="ARBA" id="ARBA00022679"/>
    </source>
</evidence>
<feature type="domain" description="Pyruvate carboxyltransferase" evidence="7">
    <location>
        <begin position="4"/>
        <end position="255"/>
    </location>
</feature>
<dbReference type="OrthoDB" id="9803573at2"/>
<accession>A0A0N9WPV7</accession>
<dbReference type="Pfam" id="PF00682">
    <property type="entry name" value="HMGL-like"/>
    <property type="match status" value="1"/>
</dbReference>
<dbReference type="PANTHER" id="PTHR42880">
    <property type="entry name" value="HOMOCITRATE SYNTHASE"/>
    <property type="match status" value="1"/>
</dbReference>
<name>A0A0N9WPV7_PSEFL</name>
<dbReference type="SUPFAM" id="SSF51569">
    <property type="entry name" value="Aldolase"/>
    <property type="match status" value="1"/>
</dbReference>
<dbReference type="RefSeq" id="WP_050438330.1">
    <property type="nucleotide sequence ID" value="NZ_CP012830.1"/>
</dbReference>
<organism evidence="8 9">
    <name type="scientific">Pseudomonas fluorescens</name>
    <dbReference type="NCBI Taxonomy" id="294"/>
    <lineage>
        <taxon>Bacteria</taxon>
        <taxon>Pseudomonadati</taxon>
        <taxon>Pseudomonadota</taxon>
        <taxon>Gammaproteobacteria</taxon>
        <taxon>Pseudomonadales</taxon>
        <taxon>Pseudomonadaceae</taxon>
        <taxon>Pseudomonas</taxon>
    </lineage>
</organism>
<comment type="catalytic activity">
    <reaction evidence="6">
        <text>acetyl-CoA + 2-oxoglutarate + H2O = (2R)-homocitrate + CoA + H(+)</text>
        <dbReference type="Rhea" id="RHEA:12929"/>
        <dbReference type="ChEBI" id="CHEBI:15377"/>
        <dbReference type="ChEBI" id="CHEBI:15378"/>
        <dbReference type="ChEBI" id="CHEBI:16810"/>
        <dbReference type="ChEBI" id="CHEBI:57287"/>
        <dbReference type="ChEBI" id="CHEBI:57288"/>
        <dbReference type="ChEBI" id="CHEBI:58884"/>
        <dbReference type="EC" id="2.3.3.14"/>
    </reaction>
</comment>
<reference evidence="8 9" key="2">
    <citation type="journal article" date="2018" name="Nature">
        <title>Mutant phenotypes for thousands of bacterial genes of unknown function.</title>
        <authorList>
            <person name="Price M.N."/>
            <person name="Wetmore K.M."/>
            <person name="Waters R.J."/>
            <person name="Callaghan M."/>
            <person name="Ray J."/>
            <person name="Liu H."/>
            <person name="Kuehl J.V."/>
            <person name="Melnyk R.A."/>
            <person name="Lamson J.S."/>
            <person name="Suh Y."/>
            <person name="Carlson H.K."/>
            <person name="Esquivel Z."/>
            <person name="Sadeeshkumar H."/>
            <person name="Chakraborty R."/>
            <person name="Zane G.M."/>
            <person name="Rubin B.E."/>
            <person name="Wall J.D."/>
            <person name="Visel A."/>
            <person name="Bristow J."/>
            <person name="Blow M.J."/>
            <person name="Arkin A.P."/>
            <person name="Deutschbauer A.M."/>
        </authorList>
    </citation>
    <scope>NUCLEOTIDE SEQUENCE [LARGE SCALE GENOMIC DNA]</scope>
    <source>
        <strain evidence="8 9">FW300-N2E3</strain>
    </source>
</reference>
<evidence type="ECO:0000256" key="4">
    <source>
        <dbReference type="ARBA" id="ARBA00020735"/>
    </source>
</evidence>